<dbReference type="EMBL" id="SLZU01000003">
    <property type="protein sequence ID" value="TCS65921.1"/>
    <property type="molecule type" value="Genomic_DNA"/>
</dbReference>
<proteinExistence type="predicted"/>
<gene>
    <name evidence="1" type="ORF">EDD52_103341</name>
</gene>
<reference evidence="1 2" key="1">
    <citation type="submission" date="2019-03" db="EMBL/GenBank/DDBJ databases">
        <title>Genomic Encyclopedia of Type Strains, Phase IV (KMG-IV): sequencing the most valuable type-strain genomes for metagenomic binning, comparative biology and taxonomic classification.</title>
        <authorList>
            <person name="Goeker M."/>
        </authorList>
    </citation>
    <scope>NUCLEOTIDE SEQUENCE [LARGE SCALE GENOMIC DNA]</scope>
    <source>
        <strain evidence="1 2">DSM 104836</strain>
    </source>
</reference>
<keyword evidence="2" id="KW-1185">Reference proteome</keyword>
<organism evidence="1 2">
    <name type="scientific">Primorskyibacter sedentarius</name>
    <dbReference type="NCBI Taxonomy" id="745311"/>
    <lineage>
        <taxon>Bacteria</taxon>
        <taxon>Pseudomonadati</taxon>
        <taxon>Pseudomonadota</taxon>
        <taxon>Alphaproteobacteria</taxon>
        <taxon>Rhodobacterales</taxon>
        <taxon>Roseobacteraceae</taxon>
        <taxon>Primorskyibacter</taxon>
    </lineage>
</organism>
<comment type="caution">
    <text evidence="1">The sequence shown here is derived from an EMBL/GenBank/DDBJ whole genome shotgun (WGS) entry which is preliminary data.</text>
</comment>
<dbReference type="AlphaFoldDB" id="A0A4V2UPM1"/>
<dbReference type="Proteomes" id="UP000295696">
    <property type="component" value="Unassembled WGS sequence"/>
</dbReference>
<sequence length="49" mass="5430">MLDCTVDNWNRGAAVLTFSSKGGVERQLLMQPSNPFGWSKAARCVSLMR</sequence>
<accession>A0A4V2UPM1</accession>
<name>A0A4V2UPM1_9RHOB</name>
<evidence type="ECO:0000313" key="2">
    <source>
        <dbReference type="Proteomes" id="UP000295696"/>
    </source>
</evidence>
<dbReference type="RefSeq" id="WP_165907480.1">
    <property type="nucleotide sequence ID" value="NZ_SLZU01000003.1"/>
</dbReference>
<evidence type="ECO:0000313" key="1">
    <source>
        <dbReference type="EMBL" id="TCS65921.1"/>
    </source>
</evidence>
<protein>
    <submittedName>
        <fullName evidence="1">Uncharacterized protein</fullName>
    </submittedName>
</protein>